<dbReference type="OrthoDB" id="196131at2759"/>
<name>A0A8J5VDH8_9HYME</name>
<comment type="caution">
    <text evidence="3">The sequence shown here is derived from an EMBL/GenBank/DDBJ whole genome shotgun (WGS) entry which is preliminary data.</text>
</comment>
<feature type="compositionally biased region" description="Basic and acidic residues" evidence="1">
    <location>
        <begin position="25"/>
        <end position="42"/>
    </location>
</feature>
<gene>
    <name evidence="3" type="ORF">G9C98_000040</name>
</gene>
<dbReference type="EMBL" id="JAAOIC020000003">
    <property type="protein sequence ID" value="KAG8042049.1"/>
    <property type="molecule type" value="Genomic_DNA"/>
</dbReference>
<accession>A0A8J5VDH8</accession>
<reference evidence="3" key="1">
    <citation type="submission" date="2020-03" db="EMBL/GenBank/DDBJ databases">
        <authorList>
            <person name="Chebbi M.A."/>
            <person name="Drezen J.M."/>
        </authorList>
    </citation>
    <scope>NUCLEOTIDE SEQUENCE</scope>
    <source>
        <tissue evidence="3">Whole body</tissue>
    </source>
</reference>
<feature type="compositionally biased region" description="Low complexity" evidence="1">
    <location>
        <begin position="391"/>
        <end position="406"/>
    </location>
</feature>
<dbReference type="PROSITE" id="PS51194">
    <property type="entry name" value="HELICASE_CTER"/>
    <property type="match status" value="1"/>
</dbReference>
<proteinExistence type="predicted"/>
<dbReference type="SMART" id="SM00490">
    <property type="entry name" value="HELICc"/>
    <property type="match status" value="1"/>
</dbReference>
<feature type="compositionally biased region" description="Polar residues" evidence="1">
    <location>
        <begin position="407"/>
        <end position="423"/>
    </location>
</feature>
<feature type="compositionally biased region" description="Pro residues" evidence="1">
    <location>
        <begin position="426"/>
        <end position="456"/>
    </location>
</feature>
<feature type="region of interest" description="Disordered" evidence="1">
    <location>
        <begin position="346"/>
        <end position="474"/>
    </location>
</feature>
<dbReference type="Proteomes" id="UP000729913">
    <property type="component" value="Unassembled WGS sequence"/>
</dbReference>
<evidence type="ECO:0000256" key="1">
    <source>
        <dbReference type="SAM" id="MobiDB-lite"/>
    </source>
</evidence>
<dbReference type="AlphaFoldDB" id="A0A8J5VDH8"/>
<sequence>MGRYRSRSRDRDRRRRSRSRSRSRSPRDRRGWGGGGVRDRGSNRGGRNQPGASLRKPRWDLGRLEPFKKDFYVPSDTVLNRDPRYIEQYRSEKEITLRGKCIPNPVFSFEEAGFPDYVMKEIKLSTLLKEIMAESENKTIVFIETKRRVDEITRKMKREGWPAVCIHGDKTQQERDWVLQDFRSGKAPILVATDVAARGLDSRNILEFPTCLLVTRANRGPPNGGGHQFQSLTRRWHARLYGCQGLLWVPLATGGEAVAEASSIQPGHAYVEDVKFVINFDYPSCSEDYVHRIGRTGRRQKTGTAYTFFTPNNSNKANDLIQVLKEANQVINPKLLELVDSRAGMFGRQKGGRNRWRARGPRSGKDRSYSRSRSRSFSKERSNGRGRRSYSRSYSRSRSPVNNRSGKSSASPTGEDTFSTRTLSIKPPPLHTAPPPPLPPLPTTLPPPTILPPLPSEPEERSSGSTILHHHRQSPMVPHLLRTGAASLPGPTVASSYHHRLVEDGSSPNVNIIASMPSLPGPGGGTLGVTYPNGIPYYQLSPQQPMHSTNGFHR</sequence>
<dbReference type="CDD" id="cd18787">
    <property type="entry name" value="SF2_C_DEAD"/>
    <property type="match status" value="1"/>
</dbReference>
<dbReference type="PANTHER" id="PTHR47958">
    <property type="entry name" value="ATP-DEPENDENT RNA HELICASE DBP3"/>
    <property type="match status" value="1"/>
</dbReference>
<evidence type="ECO:0000313" key="4">
    <source>
        <dbReference type="Proteomes" id="UP000729913"/>
    </source>
</evidence>
<keyword evidence="4" id="KW-1185">Reference proteome</keyword>
<evidence type="ECO:0000259" key="2">
    <source>
        <dbReference type="PROSITE" id="PS51194"/>
    </source>
</evidence>
<dbReference type="Pfam" id="PF00271">
    <property type="entry name" value="Helicase_C"/>
    <property type="match status" value="2"/>
</dbReference>
<dbReference type="InterPro" id="IPR001650">
    <property type="entry name" value="Helicase_C-like"/>
</dbReference>
<evidence type="ECO:0000313" key="3">
    <source>
        <dbReference type="EMBL" id="KAG8042049.1"/>
    </source>
</evidence>
<feature type="compositionally biased region" description="Basic residues" evidence="1">
    <location>
        <begin position="1"/>
        <end position="24"/>
    </location>
</feature>
<feature type="domain" description="Helicase C-terminal" evidence="2">
    <location>
        <begin position="123"/>
        <end position="339"/>
    </location>
</feature>
<feature type="region of interest" description="Disordered" evidence="1">
    <location>
        <begin position="1"/>
        <end position="58"/>
    </location>
</feature>
<organism evidence="3 4">
    <name type="scientific">Cotesia typhae</name>
    <dbReference type="NCBI Taxonomy" id="2053667"/>
    <lineage>
        <taxon>Eukaryota</taxon>
        <taxon>Metazoa</taxon>
        <taxon>Ecdysozoa</taxon>
        <taxon>Arthropoda</taxon>
        <taxon>Hexapoda</taxon>
        <taxon>Insecta</taxon>
        <taxon>Pterygota</taxon>
        <taxon>Neoptera</taxon>
        <taxon>Endopterygota</taxon>
        <taxon>Hymenoptera</taxon>
        <taxon>Apocrita</taxon>
        <taxon>Ichneumonoidea</taxon>
        <taxon>Braconidae</taxon>
        <taxon>Microgastrinae</taxon>
        <taxon>Cotesia</taxon>
    </lineage>
</organism>
<reference evidence="3" key="2">
    <citation type="submission" date="2021-04" db="EMBL/GenBank/DDBJ databases">
        <title>Genome-wide patterns of bracovirus chromosomal integration into multiple host tissues during parasitism.</title>
        <authorList>
            <person name="Chebbi M.A.C."/>
        </authorList>
    </citation>
    <scope>NUCLEOTIDE SEQUENCE</scope>
    <source>
        <tissue evidence="3">Whole body</tissue>
    </source>
</reference>
<feature type="compositionally biased region" description="Basic residues" evidence="1">
    <location>
        <begin position="350"/>
        <end position="362"/>
    </location>
</feature>
<protein>
    <recommendedName>
        <fullName evidence="2">Helicase C-terminal domain-containing protein</fullName>
    </recommendedName>
</protein>